<gene>
    <name evidence="8" type="ORF">IFR04_015077</name>
</gene>
<dbReference type="Pfam" id="PF00187">
    <property type="entry name" value="Chitin_bind_1"/>
    <property type="match status" value="1"/>
</dbReference>
<comment type="similarity">
    <text evidence="1">Belongs to the glycosyl hydrolase 18 family. Chitinase class V subfamily.</text>
</comment>
<dbReference type="Proteomes" id="UP000664132">
    <property type="component" value="Unassembled WGS sequence"/>
</dbReference>
<comment type="caution">
    <text evidence="8">The sequence shown here is derived from an EMBL/GenBank/DDBJ whole genome shotgun (WGS) entry which is preliminary data.</text>
</comment>
<dbReference type="GO" id="GO:0008843">
    <property type="term" value="F:endochitinase activity"/>
    <property type="evidence" value="ECO:0007669"/>
    <property type="project" value="UniProtKB-EC"/>
</dbReference>
<organism evidence="8 9">
    <name type="scientific">Cadophora malorum</name>
    <dbReference type="NCBI Taxonomy" id="108018"/>
    <lineage>
        <taxon>Eukaryota</taxon>
        <taxon>Fungi</taxon>
        <taxon>Dikarya</taxon>
        <taxon>Ascomycota</taxon>
        <taxon>Pezizomycotina</taxon>
        <taxon>Leotiomycetes</taxon>
        <taxon>Helotiales</taxon>
        <taxon>Ploettnerulaceae</taxon>
        <taxon>Cadophora</taxon>
    </lineage>
</organism>
<dbReference type="InterPro" id="IPR018371">
    <property type="entry name" value="Chitin-binding_1_CS"/>
</dbReference>
<dbReference type="SMART" id="SM00270">
    <property type="entry name" value="ChtBD1"/>
    <property type="match status" value="1"/>
</dbReference>
<dbReference type="InterPro" id="IPR001002">
    <property type="entry name" value="Chitin-bd_1"/>
</dbReference>
<dbReference type="SMART" id="SM00636">
    <property type="entry name" value="Glyco_18"/>
    <property type="match status" value="1"/>
</dbReference>
<dbReference type="InterPro" id="IPR050314">
    <property type="entry name" value="Glycosyl_Hydrlase_18"/>
</dbReference>
<evidence type="ECO:0000256" key="1">
    <source>
        <dbReference type="ARBA" id="ARBA00008682"/>
    </source>
</evidence>
<dbReference type="GO" id="GO:0005975">
    <property type="term" value="P:carbohydrate metabolic process"/>
    <property type="evidence" value="ECO:0007669"/>
    <property type="project" value="InterPro"/>
</dbReference>
<dbReference type="Gene3D" id="3.10.50.10">
    <property type="match status" value="1"/>
</dbReference>
<dbReference type="EC" id="3.2.1.14" evidence="2"/>
<protein>
    <recommendedName>
        <fullName evidence="2">chitinase</fullName>
        <ecNumber evidence="2">3.2.1.14</ecNumber>
    </recommendedName>
</protein>
<dbReference type="PROSITE" id="PS00026">
    <property type="entry name" value="CHIT_BIND_I_1"/>
    <property type="match status" value="1"/>
</dbReference>
<evidence type="ECO:0000256" key="5">
    <source>
        <dbReference type="SAM" id="MobiDB-lite"/>
    </source>
</evidence>
<accession>A0A8H7T2I0</accession>
<evidence type="ECO:0000313" key="8">
    <source>
        <dbReference type="EMBL" id="KAG4411796.1"/>
    </source>
</evidence>
<name>A0A8H7T2I0_9HELO</name>
<dbReference type="InterPro" id="IPR011583">
    <property type="entry name" value="Chitinase_II/V-like_cat"/>
</dbReference>
<evidence type="ECO:0000256" key="3">
    <source>
        <dbReference type="ARBA" id="ARBA00022669"/>
    </source>
</evidence>
<dbReference type="Gene3D" id="3.20.20.80">
    <property type="entry name" value="Glycosidases"/>
    <property type="match status" value="1"/>
</dbReference>
<dbReference type="SUPFAM" id="SSF54556">
    <property type="entry name" value="Chitinase insertion domain"/>
    <property type="match status" value="1"/>
</dbReference>
<comment type="caution">
    <text evidence="4">Lacks conserved residue(s) required for the propagation of feature annotation.</text>
</comment>
<evidence type="ECO:0000256" key="2">
    <source>
        <dbReference type="ARBA" id="ARBA00012729"/>
    </source>
</evidence>
<dbReference type="InterPro" id="IPR036861">
    <property type="entry name" value="Endochitinase-like_sf"/>
</dbReference>
<evidence type="ECO:0000313" key="9">
    <source>
        <dbReference type="Proteomes" id="UP000664132"/>
    </source>
</evidence>
<dbReference type="SUPFAM" id="SSF57016">
    <property type="entry name" value="Plant lectins/antimicrobial peptides"/>
    <property type="match status" value="1"/>
</dbReference>
<dbReference type="GO" id="GO:0008061">
    <property type="term" value="F:chitin binding"/>
    <property type="evidence" value="ECO:0007669"/>
    <property type="project" value="UniProtKB-UniRule"/>
</dbReference>
<feature type="region of interest" description="Disordered" evidence="5">
    <location>
        <begin position="588"/>
        <end position="630"/>
    </location>
</feature>
<keyword evidence="9" id="KW-1185">Reference proteome</keyword>
<reference evidence="8" key="1">
    <citation type="submission" date="2021-02" db="EMBL/GenBank/DDBJ databases">
        <title>Genome sequence Cadophora malorum strain M34.</title>
        <authorList>
            <person name="Stefanovic E."/>
            <person name="Vu D."/>
            <person name="Scully C."/>
            <person name="Dijksterhuis J."/>
            <person name="Roader J."/>
            <person name="Houbraken J."/>
        </authorList>
    </citation>
    <scope>NUCLEOTIDE SEQUENCE</scope>
    <source>
        <strain evidence="8">M34</strain>
    </source>
</reference>
<dbReference type="InterPro" id="IPR001223">
    <property type="entry name" value="Glyco_hydro18_cat"/>
</dbReference>
<feature type="compositionally biased region" description="Polar residues" evidence="5">
    <location>
        <begin position="588"/>
        <end position="599"/>
    </location>
</feature>
<feature type="disulfide bond" evidence="4">
    <location>
        <begin position="81"/>
        <end position="95"/>
    </location>
</feature>
<dbReference type="PANTHER" id="PTHR11177">
    <property type="entry name" value="CHITINASE"/>
    <property type="match status" value="1"/>
</dbReference>
<proteinExistence type="inferred from homology"/>
<feature type="domain" description="Chitin-binding type-1" evidence="6">
    <location>
        <begin position="62"/>
        <end position="117"/>
    </location>
</feature>
<dbReference type="AlphaFoldDB" id="A0A8H7T2I0"/>
<feature type="disulfide bond" evidence="4">
    <location>
        <begin position="76"/>
        <end position="88"/>
    </location>
</feature>
<dbReference type="PANTHER" id="PTHR11177:SF333">
    <property type="entry name" value="CHITINASE"/>
    <property type="match status" value="1"/>
</dbReference>
<dbReference type="InterPro" id="IPR017853">
    <property type="entry name" value="GH"/>
</dbReference>
<sequence length="813" mass="87865">MHELFLPGLVTLQHHVQMEHAVVLIIYVATLHHHVQQAVNITVRLQLILLHAIADVVLGDAKAECGPYAALGQQTCPLNVCCSKFGFCGSTSEFCNWSNTADTNYEACDTKYGGCGSVKRPSCTGVDLDWEYPGANDRGGSPSDIANYVTFCKDMRAAFGTKYGITITLPTSYWYLQHFDLPELQSSVDSFNIMAYDLHGVWDADSQYVGPYIAPHTNITEIDAALDLMWRAGVDSTKVVLGQGWYGRSFTLVDPSCNLPNGICQFSGGADAGPCSKASGILDYQEISNIILTNSLKPVWDKVAGVKWITWSQNQWISYDDGDTFKQKVDFANSRCLGGMMVWAMDQVDQSEENGFGGSAAISGVDVKSAQKADADQATANQVASATCYSAGCGQACKPGTFQVAQFNGQPGSISTADKCASKSYRSTCCDVKTQVGICQWRGYRGAGLSCIGGCAEGETELTTNTNSHTSKGSKDCHGGIQSYCCAGFKATTSSLKNDLEDAAKAAAVAAAEQAAIDIAAKAFCRIAVPALLAPLELLEDLIPIVGEILDLVEIAATPAIIQGCVKGIEKEGKAEFKVFGKKHSLTLDTPKSKPTTVPTRIEPKSATPTRSADKTSPTCTKKSKKGKRVDSPNIVVRTQYVDTPQMDVLRATSNQASGSWKDGDGWALLGIYPQAGIIPVSEHYQMIAGYVTITSRTVDDVLNSCGEVVRRTVIQTRYWVANLYDIGHQGSLLLWTTRKEGIDWVQGYNDRANEWGPVTFSSLGKIKAGWSYADISTKGQIYAKEHPLYLWVPVPPGNNCKTFAQALYQQLK</sequence>
<evidence type="ECO:0000259" key="6">
    <source>
        <dbReference type="PROSITE" id="PS50941"/>
    </source>
</evidence>
<dbReference type="EMBL" id="JAFJYH010000439">
    <property type="protein sequence ID" value="KAG4411796.1"/>
    <property type="molecule type" value="Genomic_DNA"/>
</dbReference>
<keyword evidence="3 4" id="KW-0147">Chitin-binding</keyword>
<feature type="domain" description="GH18" evidence="7">
    <location>
        <begin position="22"/>
        <end position="359"/>
    </location>
</feature>
<evidence type="ECO:0000256" key="4">
    <source>
        <dbReference type="PROSITE-ProRule" id="PRU00261"/>
    </source>
</evidence>
<dbReference type="Gene3D" id="3.30.60.10">
    <property type="entry name" value="Endochitinase-like"/>
    <property type="match status" value="1"/>
</dbReference>
<dbReference type="PROSITE" id="PS51910">
    <property type="entry name" value="GH18_2"/>
    <property type="match status" value="1"/>
</dbReference>
<keyword evidence="4" id="KW-1015">Disulfide bond</keyword>
<dbReference type="PROSITE" id="PS50941">
    <property type="entry name" value="CHIT_BIND_I_2"/>
    <property type="match status" value="1"/>
</dbReference>
<dbReference type="CDD" id="cd00035">
    <property type="entry name" value="ChtBD1"/>
    <property type="match status" value="1"/>
</dbReference>
<dbReference type="SUPFAM" id="SSF51445">
    <property type="entry name" value="(Trans)glycosidases"/>
    <property type="match status" value="1"/>
</dbReference>
<dbReference type="OrthoDB" id="73875at2759"/>
<dbReference type="Pfam" id="PF00704">
    <property type="entry name" value="Glyco_hydro_18"/>
    <property type="match status" value="1"/>
</dbReference>
<evidence type="ECO:0000259" key="7">
    <source>
        <dbReference type="PROSITE" id="PS51910"/>
    </source>
</evidence>
<dbReference type="InterPro" id="IPR029070">
    <property type="entry name" value="Chitinase_insertion_sf"/>
</dbReference>